<dbReference type="PIRSF" id="PIRSF038991">
    <property type="entry name" value="Protein_AbrB"/>
    <property type="match status" value="1"/>
</dbReference>
<dbReference type="Pfam" id="PF05145">
    <property type="entry name" value="AbrB"/>
    <property type="match status" value="1"/>
</dbReference>
<dbReference type="InterPro" id="IPR017516">
    <property type="entry name" value="AbrB_dup"/>
</dbReference>
<proteinExistence type="predicted"/>
<feature type="transmembrane region" description="Helical" evidence="1">
    <location>
        <begin position="96"/>
        <end position="117"/>
    </location>
</feature>
<evidence type="ECO:0000256" key="1">
    <source>
        <dbReference type="SAM" id="Phobius"/>
    </source>
</evidence>
<organism evidence="2">
    <name type="scientific">Sporolactobacillus sp. Y61</name>
    <dbReference type="NCBI Taxonomy" id="3160863"/>
    <lineage>
        <taxon>Bacteria</taxon>
        <taxon>Bacillati</taxon>
        <taxon>Bacillota</taxon>
        <taxon>Bacilli</taxon>
        <taxon>Bacillales</taxon>
        <taxon>Sporolactobacillaceae</taxon>
        <taxon>Sporolactobacillus</taxon>
    </lineage>
</organism>
<keyword evidence="1" id="KW-1133">Transmembrane helix</keyword>
<dbReference type="PANTHER" id="PTHR38457">
    <property type="entry name" value="REGULATOR ABRB-RELATED"/>
    <property type="match status" value="1"/>
</dbReference>
<dbReference type="EMBL" id="CP159510">
    <property type="protein sequence ID" value="XCJ17261.1"/>
    <property type="molecule type" value="Genomic_DNA"/>
</dbReference>
<protein>
    <submittedName>
        <fullName evidence="2">AbrB family transcriptional regulator</fullName>
    </submittedName>
</protein>
<dbReference type="NCBIfam" id="TIGR03082">
    <property type="entry name" value="Gneg_AbrB_dup"/>
    <property type="match status" value="2"/>
</dbReference>
<gene>
    <name evidence="2" type="ORF">ABNN70_01610</name>
</gene>
<keyword evidence="1" id="KW-0472">Membrane</keyword>
<feature type="transmembrane region" description="Helical" evidence="1">
    <location>
        <begin position="219"/>
        <end position="240"/>
    </location>
</feature>
<keyword evidence="1" id="KW-0812">Transmembrane</keyword>
<dbReference type="PANTHER" id="PTHR38457:SF1">
    <property type="entry name" value="REGULATOR ABRB-RELATED"/>
    <property type="match status" value="1"/>
</dbReference>
<dbReference type="InterPro" id="IPR007820">
    <property type="entry name" value="AbrB_fam"/>
</dbReference>
<feature type="transmembrane region" description="Helical" evidence="1">
    <location>
        <begin position="161"/>
        <end position="181"/>
    </location>
</feature>
<feature type="transmembrane region" description="Helical" evidence="1">
    <location>
        <begin position="193"/>
        <end position="212"/>
    </location>
</feature>
<evidence type="ECO:0000313" key="2">
    <source>
        <dbReference type="EMBL" id="XCJ17261.1"/>
    </source>
</evidence>
<feature type="transmembrane region" description="Helical" evidence="1">
    <location>
        <begin position="343"/>
        <end position="361"/>
    </location>
</feature>
<reference evidence="2" key="1">
    <citation type="submission" date="2024-06" db="EMBL/GenBank/DDBJ databases">
        <authorList>
            <person name="Fan A."/>
            <person name="Zhang F.Y."/>
            <person name="Zhang L."/>
        </authorList>
    </citation>
    <scope>NUCLEOTIDE SEQUENCE</scope>
    <source>
        <strain evidence="2">Y61</strain>
    </source>
</reference>
<feature type="transmembrane region" description="Helical" evidence="1">
    <location>
        <begin position="307"/>
        <end position="331"/>
    </location>
</feature>
<accession>A0AAU8IG20</accession>
<dbReference type="GO" id="GO:0016020">
    <property type="term" value="C:membrane"/>
    <property type="evidence" value="ECO:0007669"/>
    <property type="project" value="InterPro"/>
</dbReference>
<dbReference type="GO" id="GO:0010468">
    <property type="term" value="P:regulation of gene expression"/>
    <property type="evidence" value="ECO:0007669"/>
    <property type="project" value="InterPro"/>
</dbReference>
<dbReference type="RefSeq" id="WP_353948541.1">
    <property type="nucleotide sequence ID" value="NZ_CP159510.1"/>
</dbReference>
<sequence length="376" mass="39861">MEARRFRRMTGHMMYLLISGAGGFLLSLTGLSIGWMVGTLLVSGWLGIGFPKFTRTLIRTGETGRVWLRTGQVLLGVQMGRQVNASVIRVFRENGLLILLMILLSIFLALLTGFMLYRFSRSDLVTSLYATTPGGLSSMIGIAEDAGANQAVVSVIQTLRVILVVSSIPVALSLWIGAGSGSVTAGSAIPEGSLFPGLAFAAGLSAVCIFLGRKIHMPAPWLIGSMIGTSAAQILLSMTSLHEAGIWWHQDLIILAQVLIGSAVGSRLSREMFVGLGQITLIGLIGSIALTSCMILFALIVSHFTGVAGITSILAFAPGGIAEMAATSVVLHADAAFVVSCQVLRVLTICIVLPPFFTLFLRRRAAHPGPLPDRNE</sequence>
<dbReference type="AlphaFoldDB" id="A0AAU8IG20"/>
<feature type="transmembrane region" description="Helical" evidence="1">
    <location>
        <begin position="276"/>
        <end position="301"/>
    </location>
</feature>
<feature type="transmembrane region" description="Helical" evidence="1">
    <location>
        <begin position="12"/>
        <end position="37"/>
    </location>
</feature>
<name>A0AAU8IG20_9BACL</name>